<feature type="signal peptide" evidence="2">
    <location>
        <begin position="1"/>
        <end position="17"/>
    </location>
</feature>
<reference evidence="5" key="2">
    <citation type="submission" date="2019-09" db="UniProtKB">
        <authorList>
            <consortium name="WormBaseParasite"/>
        </authorList>
    </citation>
    <scope>IDENTIFICATION</scope>
</reference>
<gene>
    <name evidence="3" type="ORF">HPBE_LOCUS5403</name>
</gene>
<evidence type="ECO:0000256" key="2">
    <source>
        <dbReference type="SAM" id="SignalP"/>
    </source>
</evidence>
<name>A0A183FFS3_HELPZ</name>
<feature type="chain" id="PRO_5044551388" evidence="2">
    <location>
        <begin position="18"/>
        <end position="228"/>
    </location>
</feature>
<keyword evidence="4" id="KW-1185">Reference proteome</keyword>
<evidence type="ECO:0000256" key="1">
    <source>
        <dbReference type="SAM" id="MobiDB-lite"/>
    </source>
</evidence>
<proteinExistence type="predicted"/>
<evidence type="ECO:0000313" key="5">
    <source>
        <dbReference type="WBParaSite" id="HPBE_0000541001-mRNA-1"/>
    </source>
</evidence>
<dbReference type="Proteomes" id="UP000050761">
    <property type="component" value="Unassembled WGS sequence"/>
</dbReference>
<reference evidence="3 4" key="1">
    <citation type="submission" date="2018-11" db="EMBL/GenBank/DDBJ databases">
        <authorList>
            <consortium name="Pathogen Informatics"/>
        </authorList>
    </citation>
    <scope>NUCLEOTIDE SEQUENCE [LARGE SCALE GENOMIC DNA]</scope>
</reference>
<protein>
    <submittedName>
        <fullName evidence="5">Secreted protein</fullName>
    </submittedName>
</protein>
<sequence>MILIVAFVYASVALCSAVFIPPYYGDGFHYGGHFDEHGQDHGLAKKKHGSYKDSHEHHADGYYDDRYGHDDGHKAHHDASYEDRARSGEHEHYHKGGAERQKALSYENGAKSGLGVFFFNCLNFFVQTTDADGIRKFSYFAAGSGPEGEKVITSTVMIITKTTAAMTRFPLNMLVMVITMRLANMVTINTAMMTFIRRPVGRIPATNRSMVHTDITDTYFGTVMFPVL</sequence>
<accession>A0A3P7WUL5</accession>
<dbReference type="WBParaSite" id="HPBE_0000541001-mRNA-1">
    <property type="protein sequence ID" value="HPBE_0000541001-mRNA-1"/>
    <property type="gene ID" value="HPBE_0000541001"/>
</dbReference>
<evidence type="ECO:0000313" key="4">
    <source>
        <dbReference type="Proteomes" id="UP000050761"/>
    </source>
</evidence>
<accession>A0A183FFS3</accession>
<feature type="region of interest" description="Disordered" evidence="1">
    <location>
        <begin position="73"/>
        <end position="99"/>
    </location>
</feature>
<keyword evidence="2" id="KW-0732">Signal</keyword>
<dbReference type="AlphaFoldDB" id="A0A183FFS3"/>
<dbReference type="EMBL" id="UZAH01025464">
    <property type="protein sequence ID" value="VDO64436.1"/>
    <property type="molecule type" value="Genomic_DNA"/>
</dbReference>
<organism evidence="4 5">
    <name type="scientific">Heligmosomoides polygyrus</name>
    <name type="common">Parasitic roundworm</name>
    <dbReference type="NCBI Taxonomy" id="6339"/>
    <lineage>
        <taxon>Eukaryota</taxon>
        <taxon>Metazoa</taxon>
        <taxon>Ecdysozoa</taxon>
        <taxon>Nematoda</taxon>
        <taxon>Chromadorea</taxon>
        <taxon>Rhabditida</taxon>
        <taxon>Rhabditina</taxon>
        <taxon>Rhabditomorpha</taxon>
        <taxon>Strongyloidea</taxon>
        <taxon>Heligmosomidae</taxon>
        <taxon>Heligmosomoides</taxon>
    </lineage>
</organism>
<evidence type="ECO:0000313" key="3">
    <source>
        <dbReference type="EMBL" id="VDO64436.1"/>
    </source>
</evidence>